<sequence length="150" mass="16553">MGIEVKVVCFIALTLVTAFMLARPLNAEPPLNAAQDRIITSKLSRGMDVVFTNGSGKLVSGDNSFCVLFQNVGPTTSTDVHNVKVDFRLLVGRIEERPISADLLQDGVGRYCGHVNLGRQYYTPSSYYAFVHYADATGKKRTVRLHFAVR</sequence>
<gene>
    <name evidence="1" type="ORF">SBA5_650021</name>
</gene>
<protein>
    <submittedName>
        <fullName evidence="1">Uncharacterized protein</fullName>
    </submittedName>
</protein>
<proteinExistence type="predicted"/>
<evidence type="ECO:0000313" key="1">
    <source>
        <dbReference type="EMBL" id="SPE28383.1"/>
    </source>
</evidence>
<organism evidence="1 2">
    <name type="scientific">Candidatus Sulfuritelmatomonas gaucii</name>
    <dbReference type="NCBI Taxonomy" id="2043161"/>
    <lineage>
        <taxon>Bacteria</taxon>
        <taxon>Pseudomonadati</taxon>
        <taxon>Acidobacteriota</taxon>
        <taxon>Terriglobia</taxon>
        <taxon>Terriglobales</taxon>
        <taxon>Acidobacteriaceae</taxon>
        <taxon>Candidatus Sulfuritelmatomonas</taxon>
    </lineage>
</organism>
<evidence type="ECO:0000313" key="2">
    <source>
        <dbReference type="Proteomes" id="UP000239735"/>
    </source>
</evidence>
<reference evidence="2" key="1">
    <citation type="submission" date="2018-02" db="EMBL/GenBank/DDBJ databases">
        <authorList>
            <person name="Hausmann B."/>
        </authorList>
    </citation>
    <scope>NUCLEOTIDE SEQUENCE [LARGE SCALE GENOMIC DNA]</scope>
    <source>
        <strain evidence="2">Peat soil MAG SbA5</strain>
    </source>
</reference>
<name>A0A2N9LYW9_9BACT</name>
<dbReference type="EMBL" id="OKRB01000125">
    <property type="protein sequence ID" value="SPE28383.1"/>
    <property type="molecule type" value="Genomic_DNA"/>
</dbReference>
<accession>A0A2N9LYW9</accession>
<dbReference type="AlphaFoldDB" id="A0A2N9LYW9"/>
<dbReference type="Proteomes" id="UP000239735">
    <property type="component" value="Unassembled WGS sequence"/>
</dbReference>